<evidence type="ECO:0000313" key="11">
    <source>
        <dbReference type="Proteomes" id="UP000198802"/>
    </source>
</evidence>
<feature type="transmembrane region" description="Helical" evidence="8">
    <location>
        <begin position="563"/>
        <end position="583"/>
    </location>
</feature>
<evidence type="ECO:0000256" key="7">
    <source>
        <dbReference type="SAM" id="MobiDB-lite"/>
    </source>
</evidence>
<keyword evidence="3" id="KW-1003">Cell membrane</keyword>
<comment type="similarity">
    <text evidence="2">Belongs to the resistance-nodulation-cell division (RND) (TC 2.A.6) family. MmpL subfamily.</text>
</comment>
<feature type="transmembrane region" description="Helical" evidence="8">
    <location>
        <begin position="264"/>
        <end position="284"/>
    </location>
</feature>
<name>A0A0S4QSL8_9ACTN</name>
<dbReference type="Pfam" id="PF03176">
    <property type="entry name" value="MMPL"/>
    <property type="match status" value="2"/>
</dbReference>
<dbReference type="InterPro" id="IPR004869">
    <property type="entry name" value="MMPL_dom"/>
</dbReference>
<feature type="transmembrane region" description="Helical" evidence="8">
    <location>
        <begin position="598"/>
        <end position="620"/>
    </location>
</feature>
<dbReference type="InterPro" id="IPR000731">
    <property type="entry name" value="SSD"/>
</dbReference>
<comment type="subcellular location">
    <subcellularLocation>
        <location evidence="1">Cell membrane</location>
        <topology evidence="1">Multi-pass membrane protein</topology>
    </subcellularLocation>
</comment>
<feature type="transmembrane region" description="Helical" evidence="8">
    <location>
        <begin position="676"/>
        <end position="700"/>
    </location>
</feature>
<feature type="transmembrane region" description="Helical" evidence="8">
    <location>
        <begin position="221"/>
        <end position="243"/>
    </location>
</feature>
<keyword evidence="4 8" id="KW-0812">Transmembrane</keyword>
<evidence type="ECO:0000256" key="6">
    <source>
        <dbReference type="ARBA" id="ARBA00023136"/>
    </source>
</evidence>
<feature type="domain" description="SSD" evidence="9">
    <location>
        <begin position="172"/>
        <end position="320"/>
    </location>
</feature>
<dbReference type="InterPro" id="IPR050545">
    <property type="entry name" value="Mycobact_MmpL"/>
</dbReference>
<feature type="transmembrane region" description="Helical" evidence="8">
    <location>
        <begin position="532"/>
        <end position="551"/>
    </location>
</feature>
<accession>A0A0S4QSL8</accession>
<dbReference type="PANTHER" id="PTHR33406">
    <property type="entry name" value="MEMBRANE PROTEIN MJ1562-RELATED"/>
    <property type="match status" value="1"/>
</dbReference>
<dbReference type="PANTHER" id="PTHR33406:SF11">
    <property type="entry name" value="MEMBRANE PROTEIN SCO6666-RELATED"/>
    <property type="match status" value="1"/>
</dbReference>
<dbReference type="Gene3D" id="1.20.1640.10">
    <property type="entry name" value="Multidrug efflux transporter AcrB transmembrane domain"/>
    <property type="match status" value="2"/>
</dbReference>
<feature type="compositionally biased region" description="Basic and acidic residues" evidence="7">
    <location>
        <begin position="739"/>
        <end position="750"/>
    </location>
</feature>
<keyword evidence="11" id="KW-1185">Reference proteome</keyword>
<evidence type="ECO:0000256" key="3">
    <source>
        <dbReference type="ARBA" id="ARBA00022475"/>
    </source>
</evidence>
<dbReference type="SUPFAM" id="SSF82866">
    <property type="entry name" value="Multidrug efflux transporter AcrB transmembrane domain"/>
    <property type="match status" value="2"/>
</dbReference>
<evidence type="ECO:0000259" key="9">
    <source>
        <dbReference type="PROSITE" id="PS50156"/>
    </source>
</evidence>
<evidence type="ECO:0000256" key="5">
    <source>
        <dbReference type="ARBA" id="ARBA00022989"/>
    </source>
</evidence>
<dbReference type="Proteomes" id="UP000198802">
    <property type="component" value="Unassembled WGS sequence"/>
</dbReference>
<feature type="compositionally biased region" description="Basic and acidic residues" evidence="7">
    <location>
        <begin position="844"/>
        <end position="856"/>
    </location>
</feature>
<proteinExistence type="inferred from homology"/>
<dbReference type="GO" id="GO:0005886">
    <property type="term" value="C:plasma membrane"/>
    <property type="evidence" value="ECO:0007669"/>
    <property type="project" value="UniProtKB-SubCell"/>
</dbReference>
<dbReference type="PROSITE" id="PS50156">
    <property type="entry name" value="SSD"/>
    <property type="match status" value="1"/>
</dbReference>
<reference evidence="11" key="1">
    <citation type="submission" date="2015-11" db="EMBL/GenBank/DDBJ databases">
        <authorList>
            <person name="Varghese N."/>
        </authorList>
    </citation>
    <scope>NUCLEOTIDE SEQUENCE [LARGE SCALE GENOMIC DNA]</scope>
    <source>
        <strain evidence="11">DSM 45899</strain>
    </source>
</reference>
<feature type="compositionally biased region" description="Gly residues" evidence="7">
    <location>
        <begin position="770"/>
        <end position="797"/>
    </location>
</feature>
<dbReference type="AlphaFoldDB" id="A0A0S4QSL8"/>
<evidence type="ECO:0000256" key="4">
    <source>
        <dbReference type="ARBA" id="ARBA00022692"/>
    </source>
</evidence>
<dbReference type="EMBL" id="FAOZ01000020">
    <property type="protein sequence ID" value="CUU58608.1"/>
    <property type="molecule type" value="Genomic_DNA"/>
</dbReference>
<evidence type="ECO:0000313" key="10">
    <source>
        <dbReference type="EMBL" id="CUU58608.1"/>
    </source>
</evidence>
<feature type="region of interest" description="Disordered" evidence="7">
    <location>
        <begin position="731"/>
        <end position="856"/>
    </location>
</feature>
<protein>
    <submittedName>
        <fullName evidence="10">Putative drug exporter of the RND superfamily</fullName>
    </submittedName>
</protein>
<feature type="transmembrane region" description="Helical" evidence="8">
    <location>
        <begin position="386"/>
        <end position="407"/>
    </location>
</feature>
<keyword evidence="5 8" id="KW-1133">Transmembrane helix</keyword>
<sequence>MSGLLYRIGAAAATRPWRVIGMWLATLVVALGLAAGSGGEPHDDFSAPMTASQHGTDLLRANFPNLAGADARVVVHDPDGTPLDAGLLATVRTRLAALPSAVVASPPQLSRDGDTALLTVNYTDPVADMDAEQALADLFKAATPATQRGLQVDVGGQVSENLQKVDGRAEATGVVLALLILLIAFGSLVAAGVPIAVAMIGLGIGASCITLIAAVTTVSSIAPSLASMVGIGVGIDYALLLVTRHVEGLRAGLPVREAAGRANATAGASVVFAGLTVILSLTGLRLVGLSTYVTTAFTTAAVVIAVVLVAITLVPALCGLADLRVLRRRNHAELLAARSVARSVAAAGSGASSPGALLGSGEPSAAARRTLTAAWARRIGNRPGPWAFGALIILLALSAPILTMRTWPQDAGSQPVDVTQRRAYDLISSEYGPGANGPLLLAVDLRRLPPVALAELGTKVAAVPGVASVTPAVVAPSGTAAVIEVVPTTGPSDAASTELVNRLRDDVLPPGVDVTGTTAIFADLSALLAERLWWVVGFVVGVSILLLTVVFRSPVVALKAAAMNLLSISAAYGVVTAVFQWGWGTDLLGLPHSVPMSSWLPVLMFTVLFGLSMDYEVFLLSRIREDWVVTRDPRGSVVRGLASTARVITSAALIMIAVFAGFALDPDVTVKMVGVGMAVAVFVDATLIRLVLVPATMALLGRANWWLPRWCDRLLPQVDVHGERFAPGVAATAAMRPDQAGDGRTADHATARKAGSGRKGGTHTDTDTGTGTGTGRKAGAGGGEPTGRGSMATGGGPAPDPPPADGGGPDSGTSPKSGGTDRLKPPSGPVMAGSGIPTQVSTEPIDHSANGRELHR</sequence>
<feature type="transmembrane region" description="Helical" evidence="8">
    <location>
        <begin position="196"/>
        <end position="215"/>
    </location>
</feature>
<evidence type="ECO:0000256" key="1">
    <source>
        <dbReference type="ARBA" id="ARBA00004651"/>
    </source>
</evidence>
<dbReference type="RefSeq" id="WP_091281959.1">
    <property type="nucleotide sequence ID" value="NZ_FAOZ01000020.1"/>
</dbReference>
<keyword evidence="6 8" id="KW-0472">Membrane</keyword>
<feature type="transmembrane region" description="Helical" evidence="8">
    <location>
        <begin position="641"/>
        <end position="664"/>
    </location>
</feature>
<organism evidence="10 11">
    <name type="scientific">Parafrankia irregularis</name>
    <dbReference type="NCBI Taxonomy" id="795642"/>
    <lineage>
        <taxon>Bacteria</taxon>
        <taxon>Bacillati</taxon>
        <taxon>Actinomycetota</taxon>
        <taxon>Actinomycetes</taxon>
        <taxon>Frankiales</taxon>
        <taxon>Frankiaceae</taxon>
        <taxon>Parafrankia</taxon>
    </lineage>
</organism>
<gene>
    <name evidence="10" type="ORF">Ga0074812_120107</name>
</gene>
<evidence type="ECO:0000256" key="2">
    <source>
        <dbReference type="ARBA" id="ARBA00010157"/>
    </source>
</evidence>
<feature type="transmembrane region" description="Helical" evidence="8">
    <location>
        <begin position="296"/>
        <end position="321"/>
    </location>
</feature>
<evidence type="ECO:0000256" key="8">
    <source>
        <dbReference type="SAM" id="Phobius"/>
    </source>
</evidence>
<feature type="transmembrane region" description="Helical" evidence="8">
    <location>
        <begin position="171"/>
        <end position="189"/>
    </location>
</feature>